<comment type="function">
    <text evidence="5">Decarboxylates OPET (5-oxo-pent-3-ene-1,2,5-tricarboxylic acid) into HHDD (2-hydroxy-hept-2,4-diene-1,7-dioate) and isomerizes it to OHED (2-oxo-hept-3-ene-1,7-dioate).</text>
</comment>
<dbReference type="InterPro" id="IPR036663">
    <property type="entry name" value="Fumarylacetoacetase_C_sf"/>
</dbReference>
<proteinExistence type="inferred from homology"/>
<evidence type="ECO:0000256" key="5">
    <source>
        <dbReference type="ARBA" id="ARBA00057150"/>
    </source>
</evidence>
<feature type="domain" description="Fumarylacetoacetase-like C-terminal" evidence="8">
    <location>
        <begin position="46"/>
        <end position="245"/>
    </location>
</feature>
<evidence type="ECO:0000259" key="8">
    <source>
        <dbReference type="Pfam" id="PF01557"/>
    </source>
</evidence>
<dbReference type="KEGG" id="ypn:YPN_2361"/>
<comment type="pathway">
    <text evidence="7">Aromatic compound metabolism; 4-hydroxyphenylacetate degradation; pyruvate and succinate semialdehyde from 4-hydroxyphenylacetate: step 5/7.</text>
</comment>
<keyword evidence="2" id="KW-0479">Metal-binding</keyword>
<keyword evidence="9" id="KW-0413">Isomerase</keyword>
<dbReference type="PANTHER" id="PTHR11820:SF114">
    <property type="entry name" value="4-HYDROXYPHENYLACETATE CATABOLISM PROTEIN"/>
    <property type="match status" value="1"/>
</dbReference>
<evidence type="ECO:0000256" key="4">
    <source>
        <dbReference type="ARBA" id="ARBA00052790"/>
    </source>
</evidence>
<evidence type="ECO:0000256" key="2">
    <source>
        <dbReference type="ARBA" id="ARBA00022723"/>
    </source>
</evidence>
<dbReference type="GO" id="GO:0008704">
    <property type="term" value="F:5-carboxymethyl-2-hydroxymuconate delta-isomerase activity"/>
    <property type="evidence" value="ECO:0007669"/>
    <property type="project" value="UniProtKB-EC"/>
</dbReference>
<name>A0A0H2YKF5_YERPN</name>
<organism evidence="9 10">
    <name type="scientific">Yersinia pestis bv. Antiqua (strain Nepal516)</name>
    <dbReference type="NCBI Taxonomy" id="377628"/>
    <lineage>
        <taxon>Bacteria</taxon>
        <taxon>Pseudomonadati</taxon>
        <taxon>Pseudomonadota</taxon>
        <taxon>Gammaproteobacteria</taxon>
        <taxon>Enterobacterales</taxon>
        <taxon>Yersiniaceae</taxon>
        <taxon>Yersinia</taxon>
    </lineage>
</organism>
<dbReference type="EC" id="5.3.3.10" evidence="9"/>
<dbReference type="InterPro" id="IPR011234">
    <property type="entry name" value="Fumarylacetoacetase-like_C"/>
</dbReference>
<reference evidence="9 10" key="1">
    <citation type="journal article" date="2006" name="J. Bacteriol.">
        <title>Complete genome sequence of Yersinia pestis strains Antiqua and Nepal516: evidence of gene reduction in an emerging pathogen.</title>
        <authorList>
            <person name="Chain P.S."/>
            <person name="Hu P."/>
            <person name="Malfatti S.A."/>
            <person name="Radnedge L."/>
            <person name="Larimer F."/>
            <person name="Vergez L.M."/>
            <person name="Worsham P."/>
            <person name="Chu M.C."/>
            <person name="Andersen G.L."/>
        </authorList>
    </citation>
    <scope>NUCLEOTIDE SEQUENCE [LARGE SCALE GENOMIC DNA]</scope>
    <source>
        <strain evidence="9 10">Nepal516</strain>
    </source>
</reference>
<evidence type="ECO:0000313" key="9">
    <source>
        <dbReference type="EMBL" id="ABG18689.1"/>
    </source>
</evidence>
<dbReference type="PANTHER" id="PTHR11820">
    <property type="entry name" value="ACYLPYRUVASE"/>
    <property type="match status" value="1"/>
</dbReference>
<evidence type="ECO:0000313" key="10">
    <source>
        <dbReference type="Proteomes" id="UP000008936"/>
    </source>
</evidence>
<evidence type="ECO:0000256" key="3">
    <source>
        <dbReference type="ARBA" id="ARBA00051258"/>
    </source>
</evidence>
<comment type="catalytic activity">
    <reaction evidence="4">
        <text>(2E,4Z)-5-hydroxypenta-2,4-diene-1,2,5-tricarboxylate = (3E,5R)-5-carboxy-2-oxohept-3-enedioate</text>
        <dbReference type="Rhea" id="RHEA:18813"/>
        <dbReference type="ChEBI" id="CHEBI:47961"/>
        <dbReference type="ChEBI" id="CHEBI:87491"/>
        <dbReference type="EC" id="5.3.3.10"/>
    </reaction>
</comment>
<evidence type="ECO:0000256" key="7">
    <source>
        <dbReference type="ARBA" id="ARBA00060680"/>
    </source>
</evidence>
<comment type="catalytic activity">
    <reaction evidence="3">
        <text>(3E,5R)-5-carboxy-2-oxohept-3-enedioate + H(+) = (4Z)-2-oxohept-4-enedioate + CO2</text>
        <dbReference type="Rhea" id="RHEA:14397"/>
        <dbReference type="ChEBI" id="CHEBI:15378"/>
        <dbReference type="ChEBI" id="CHEBI:16526"/>
        <dbReference type="ChEBI" id="CHEBI:87491"/>
        <dbReference type="ChEBI" id="CHEBI:87507"/>
        <dbReference type="EC" id="4.1.1.68"/>
    </reaction>
</comment>
<dbReference type="RefSeq" id="WP_002228551.1">
    <property type="nucleotide sequence ID" value="NC_008149.1"/>
</dbReference>
<dbReference type="GO" id="GO:0018800">
    <property type="term" value="F:5-oxopent-3-ene-1,2,5-tricarboxylate decarboxylase activity"/>
    <property type="evidence" value="ECO:0007669"/>
    <property type="project" value="UniProtKB-EC"/>
</dbReference>
<accession>A0A0H2YKF5</accession>
<sequence>MKHARIQYQGSTFHVTVDPQGNICLPDGRNVSSEHVIWLPPATGTLFALGLNYADHAAELDFSPPKEPLIFIKAPHSFTGHRQVSVRPDNIEYMHYEAELVVVVGKPARYLNPAHAMDYVAGYTLCNDYAVRDYLENYYRPNLRVKSRDTLTPIGPWIVDKADIPNPHNLVIRTWVNGELCQRGNTADLIFDIPFLMAYLSEFITLQPGDMIATGTPKGLSNVVPGDEVVVEVDVDGIGCLLNRVISQTDYEDGLL</sequence>
<protein>
    <submittedName>
        <fullName evidence="9">5-carboxymethyl-2-hydroxymuconate delta-isomerase</fullName>
        <ecNumber evidence="9">5.3.3.10</ecNumber>
    </submittedName>
</protein>
<dbReference type="AlphaFoldDB" id="A0A0H2YKF5"/>
<dbReference type="NCBIfam" id="TIGR02303">
    <property type="entry name" value="HpaG-C-term"/>
    <property type="match status" value="1"/>
</dbReference>
<dbReference type="SUPFAM" id="SSF56529">
    <property type="entry name" value="FAH"/>
    <property type="match status" value="1"/>
</dbReference>
<dbReference type="GO" id="GO:0046872">
    <property type="term" value="F:metal ion binding"/>
    <property type="evidence" value="ECO:0007669"/>
    <property type="project" value="UniProtKB-KW"/>
</dbReference>
<dbReference type="EMBL" id="CP000305">
    <property type="protein sequence ID" value="ABG18689.1"/>
    <property type="molecule type" value="Genomic_DNA"/>
</dbReference>
<evidence type="ECO:0000256" key="1">
    <source>
        <dbReference type="ARBA" id="ARBA00010211"/>
    </source>
</evidence>
<evidence type="ECO:0000256" key="6">
    <source>
        <dbReference type="ARBA" id="ARBA00060569"/>
    </source>
</evidence>
<dbReference type="Gene3D" id="3.90.850.10">
    <property type="entry name" value="Fumarylacetoacetase-like, C-terminal domain"/>
    <property type="match status" value="1"/>
</dbReference>
<dbReference type="HOGENOM" id="CLU_028458_4_2_6"/>
<dbReference type="Proteomes" id="UP000008936">
    <property type="component" value="Chromosome"/>
</dbReference>
<dbReference type="Pfam" id="PF01557">
    <property type="entry name" value="FAA_hydrolase"/>
    <property type="match status" value="1"/>
</dbReference>
<dbReference type="GO" id="GO:1901023">
    <property type="term" value="P:4-hydroxyphenylacetate catabolic process"/>
    <property type="evidence" value="ECO:0007669"/>
    <property type="project" value="InterPro"/>
</dbReference>
<dbReference type="FunFam" id="3.90.850.10:FF:000002">
    <property type="entry name" value="2-hydroxyhepta-2,4-diene-1,7-dioate isomerase"/>
    <property type="match status" value="1"/>
</dbReference>
<comment type="pathway">
    <text evidence="6">Aromatic compound metabolism; 4-hydroxyphenylacetate degradation; pyruvate and succinate semialdehyde from 4-hydroxyphenylacetate: step 4/7.</text>
</comment>
<dbReference type="InterPro" id="IPR012684">
    <property type="entry name" value="HPA_isomer/decarb_C"/>
</dbReference>
<comment type="similarity">
    <text evidence="1">Belongs to the FAH family.</text>
</comment>
<gene>
    <name evidence="9" type="ordered locus">YPN_2361</name>
</gene>